<dbReference type="GO" id="GO:0019588">
    <property type="term" value="P:anaerobic glycerol catabolic process"/>
    <property type="evidence" value="ECO:0007669"/>
    <property type="project" value="UniProtKB-UniPathway"/>
</dbReference>
<keyword evidence="7" id="KW-0319">Glycerol metabolism</keyword>
<dbReference type="InterPro" id="IPR004007">
    <property type="entry name" value="DhaL_dom"/>
</dbReference>
<dbReference type="SUPFAM" id="SSF101473">
    <property type="entry name" value="DhaL-like"/>
    <property type="match status" value="1"/>
</dbReference>
<comment type="pathway">
    <text evidence="2">Polyol metabolism; glycerol fermentation; glycerone phosphate from glycerol (oxidative route): step 2/2.</text>
</comment>
<evidence type="ECO:0000313" key="16">
    <source>
        <dbReference type="EMBL" id="KAF2190080.1"/>
    </source>
</evidence>
<feature type="compositionally biased region" description="Low complexity" evidence="13">
    <location>
        <begin position="369"/>
        <end position="378"/>
    </location>
</feature>
<evidence type="ECO:0000256" key="11">
    <source>
        <dbReference type="PIRSR" id="PIRSR612734-1"/>
    </source>
</evidence>
<evidence type="ECO:0000256" key="2">
    <source>
        <dbReference type="ARBA" id="ARBA00004778"/>
    </source>
</evidence>
<dbReference type="Gene3D" id="3.40.50.10440">
    <property type="entry name" value="Dihydroxyacetone kinase, domain 1"/>
    <property type="match status" value="1"/>
</dbReference>
<dbReference type="GO" id="GO:0050354">
    <property type="term" value="F:triokinase activity"/>
    <property type="evidence" value="ECO:0007669"/>
    <property type="project" value="UniProtKB-EC"/>
</dbReference>
<keyword evidence="6 16" id="KW-0418">Kinase</keyword>
<dbReference type="NCBIfam" id="TIGR02361">
    <property type="entry name" value="dak_ATP"/>
    <property type="match status" value="1"/>
</dbReference>
<evidence type="ECO:0000256" key="4">
    <source>
        <dbReference type="ARBA" id="ARBA00022679"/>
    </source>
</evidence>
<comment type="catalytic activity">
    <reaction evidence="9">
        <text>D-glyceraldehyde + ATP = D-glyceraldehyde 3-phosphate + ADP + H(+)</text>
        <dbReference type="Rhea" id="RHEA:13941"/>
        <dbReference type="ChEBI" id="CHEBI:15378"/>
        <dbReference type="ChEBI" id="CHEBI:17378"/>
        <dbReference type="ChEBI" id="CHEBI:30616"/>
        <dbReference type="ChEBI" id="CHEBI:59776"/>
        <dbReference type="ChEBI" id="CHEBI:456216"/>
        <dbReference type="EC" id="2.7.1.28"/>
    </reaction>
</comment>
<protein>
    <submittedName>
        <fullName evidence="16">Dihydroxyacetone kinase-like protein</fullName>
    </submittedName>
</protein>
<dbReference type="PROSITE" id="PS51480">
    <property type="entry name" value="DHAL"/>
    <property type="match status" value="1"/>
</dbReference>
<comment type="catalytic activity">
    <reaction evidence="10">
        <text>dihydroxyacetone + ATP = dihydroxyacetone phosphate + ADP + H(+)</text>
        <dbReference type="Rhea" id="RHEA:15773"/>
        <dbReference type="ChEBI" id="CHEBI:15378"/>
        <dbReference type="ChEBI" id="CHEBI:16016"/>
        <dbReference type="ChEBI" id="CHEBI:30616"/>
        <dbReference type="ChEBI" id="CHEBI:57642"/>
        <dbReference type="ChEBI" id="CHEBI:456216"/>
        <dbReference type="EC" id="2.7.1.29"/>
    </reaction>
</comment>
<dbReference type="PANTHER" id="PTHR28629:SF1">
    <property type="entry name" value="YALI0F01606P"/>
    <property type="match status" value="1"/>
</dbReference>
<feature type="domain" description="DhaL" evidence="14">
    <location>
        <begin position="387"/>
        <end position="589"/>
    </location>
</feature>
<dbReference type="FunFam" id="3.40.50.10440:FF:000004">
    <property type="entry name" value="Dihydroxyacetone kinase"/>
    <property type="match status" value="1"/>
</dbReference>
<dbReference type="UniPathway" id="UPA00617">
    <property type="reaction ID" value="UER00669"/>
</dbReference>
<evidence type="ECO:0000256" key="10">
    <source>
        <dbReference type="ARBA" id="ARBA00048898"/>
    </source>
</evidence>
<dbReference type="GO" id="GO:0005829">
    <property type="term" value="C:cytosol"/>
    <property type="evidence" value="ECO:0007669"/>
    <property type="project" value="TreeGrafter"/>
</dbReference>
<dbReference type="GO" id="GO:0004371">
    <property type="term" value="F:glycerone kinase activity"/>
    <property type="evidence" value="ECO:0007669"/>
    <property type="project" value="UniProtKB-EC"/>
</dbReference>
<feature type="region of interest" description="Disordered" evidence="13">
    <location>
        <begin position="349"/>
        <end position="388"/>
    </location>
</feature>
<evidence type="ECO:0000256" key="8">
    <source>
        <dbReference type="ARBA" id="ARBA00022840"/>
    </source>
</evidence>
<evidence type="ECO:0000256" key="5">
    <source>
        <dbReference type="ARBA" id="ARBA00022741"/>
    </source>
</evidence>
<reference evidence="16" key="1">
    <citation type="journal article" date="2020" name="Stud. Mycol.">
        <title>101 Dothideomycetes genomes: a test case for predicting lifestyles and emergence of pathogens.</title>
        <authorList>
            <person name="Haridas S."/>
            <person name="Albert R."/>
            <person name="Binder M."/>
            <person name="Bloem J."/>
            <person name="Labutti K."/>
            <person name="Salamov A."/>
            <person name="Andreopoulos B."/>
            <person name="Baker S."/>
            <person name="Barry K."/>
            <person name="Bills G."/>
            <person name="Bluhm B."/>
            <person name="Cannon C."/>
            <person name="Castanera R."/>
            <person name="Culley D."/>
            <person name="Daum C."/>
            <person name="Ezra D."/>
            <person name="Gonzalez J."/>
            <person name="Henrissat B."/>
            <person name="Kuo A."/>
            <person name="Liang C."/>
            <person name="Lipzen A."/>
            <person name="Lutzoni F."/>
            <person name="Magnuson J."/>
            <person name="Mondo S."/>
            <person name="Nolan M."/>
            <person name="Ohm R."/>
            <person name="Pangilinan J."/>
            <person name="Park H.-J."/>
            <person name="Ramirez L."/>
            <person name="Alfaro M."/>
            <person name="Sun H."/>
            <person name="Tritt A."/>
            <person name="Yoshinaga Y."/>
            <person name="Zwiers L.-H."/>
            <person name="Turgeon B."/>
            <person name="Goodwin S."/>
            <person name="Spatafora J."/>
            <person name="Crous P."/>
            <person name="Grigoriev I."/>
        </authorList>
    </citation>
    <scope>NUCLEOTIDE SEQUENCE</scope>
    <source>
        <strain evidence="16">CBS 207.26</strain>
    </source>
</reference>
<dbReference type="Gene3D" id="1.25.40.340">
    <property type="match status" value="1"/>
</dbReference>
<accession>A0A6A6EIW8</accession>
<dbReference type="GO" id="GO:0005524">
    <property type="term" value="F:ATP binding"/>
    <property type="evidence" value="ECO:0007669"/>
    <property type="project" value="UniProtKB-KW"/>
</dbReference>
<dbReference type="InterPro" id="IPR050861">
    <property type="entry name" value="Dihydroxyacetone_Kinase"/>
</dbReference>
<feature type="domain" description="DhaK" evidence="15">
    <location>
        <begin position="9"/>
        <end position="348"/>
    </location>
</feature>
<dbReference type="SMART" id="SM01120">
    <property type="entry name" value="Dak2"/>
    <property type="match status" value="1"/>
</dbReference>
<evidence type="ECO:0000256" key="13">
    <source>
        <dbReference type="SAM" id="MobiDB-lite"/>
    </source>
</evidence>
<evidence type="ECO:0000256" key="12">
    <source>
        <dbReference type="PIRSR" id="PIRSR612734-2"/>
    </source>
</evidence>
<gene>
    <name evidence="16" type="ORF">K469DRAFT_561223</name>
</gene>
<evidence type="ECO:0000259" key="14">
    <source>
        <dbReference type="PROSITE" id="PS51480"/>
    </source>
</evidence>
<feature type="binding site" evidence="12">
    <location>
        <begin position="54"/>
        <end position="57"/>
    </location>
    <ligand>
        <name>substrate</name>
    </ligand>
</feature>
<dbReference type="FunFam" id="1.25.40.340:FF:000002">
    <property type="entry name" value="Dihydroxyacetone kinase, L subunit"/>
    <property type="match status" value="1"/>
</dbReference>
<dbReference type="InterPro" id="IPR036117">
    <property type="entry name" value="DhaL_dom_sf"/>
</dbReference>
<feature type="binding site" evidence="12">
    <location>
        <position position="110"/>
    </location>
    <ligand>
        <name>substrate</name>
    </ligand>
</feature>
<dbReference type="OrthoDB" id="1724672at2759"/>
<comment type="similarity">
    <text evidence="3">Belongs to the dihydroxyacetone kinase (DAK) family.</text>
</comment>
<evidence type="ECO:0000256" key="6">
    <source>
        <dbReference type="ARBA" id="ARBA00022777"/>
    </source>
</evidence>
<dbReference type="Gene3D" id="3.30.1180.20">
    <property type="entry name" value="Dihydroxyacetone kinase, domain 2"/>
    <property type="match status" value="1"/>
</dbReference>
<dbReference type="Pfam" id="PF02734">
    <property type="entry name" value="Dak2"/>
    <property type="match status" value="1"/>
</dbReference>
<organism evidence="16 17">
    <name type="scientific">Zopfia rhizophila CBS 207.26</name>
    <dbReference type="NCBI Taxonomy" id="1314779"/>
    <lineage>
        <taxon>Eukaryota</taxon>
        <taxon>Fungi</taxon>
        <taxon>Dikarya</taxon>
        <taxon>Ascomycota</taxon>
        <taxon>Pezizomycotina</taxon>
        <taxon>Dothideomycetes</taxon>
        <taxon>Dothideomycetes incertae sedis</taxon>
        <taxon>Zopfiaceae</taxon>
        <taxon>Zopfia</taxon>
    </lineage>
</organism>
<dbReference type="Proteomes" id="UP000800200">
    <property type="component" value="Unassembled WGS sequence"/>
</dbReference>
<evidence type="ECO:0000313" key="17">
    <source>
        <dbReference type="Proteomes" id="UP000800200"/>
    </source>
</evidence>
<keyword evidence="17" id="KW-1185">Reference proteome</keyword>
<dbReference type="PANTHER" id="PTHR28629">
    <property type="entry name" value="TRIOKINASE/FMN CYCLASE"/>
    <property type="match status" value="1"/>
</dbReference>
<keyword evidence="5" id="KW-0547">Nucleotide-binding</keyword>
<evidence type="ECO:0000256" key="9">
    <source>
        <dbReference type="ARBA" id="ARBA00047974"/>
    </source>
</evidence>
<dbReference type="AlphaFoldDB" id="A0A6A6EIW8"/>
<dbReference type="Pfam" id="PF02733">
    <property type="entry name" value="Dak1"/>
    <property type="match status" value="1"/>
</dbReference>
<comment type="function">
    <text evidence="1">Catalyzes both the phosphorylation of dihydroxyacetone and of glyceraldehyde.</text>
</comment>
<dbReference type="FunFam" id="3.30.1180.20:FF:000001">
    <property type="entry name" value="Dihydroxyacetone kinase 1"/>
    <property type="match status" value="1"/>
</dbReference>
<sequence length="594" mass="63250">MSRKHFFSSPEGVVVHMLNSLISRNQHMGLDETNRVVYSKTHPPSQVTIISGGGSGHEPAWSGFVGDGMLSAAVCGDIFASPSTKQIMAGIRNVPSDVGIILCITNYTGDMLHFGLAREKGQALGYKVDVVCMAEDAALGRQKSEKVGRRGLAGNLLVIKLIGAASQKNWPFEQCRKLGELGNSQLVTIGTSLDHCHVPGREAFEHVPDDACVLGMGIHNEPGFRTITPMPSAEEVVKEMLKYLLDQSDPDRAFVKFEPDDEVVMLVNNFGGLSGLELEALTSVALTVLKRDWKITPTRIYAGILETSLNGQGFSITLGNMSGMARSMNLQPSEIIELLDAPTTAPAWPKNGYAPIKESQEMESRRQKANAAAESEGAGNKGPPTPPPLIPALRKACNAALEAEPKITQYDLQMGDGDCGEAVAGVCKSILANLDSLPSSPPPLLTLLESIGENVEDVGGSLGAILSILVTAFTNSLHQNTLKASKPLDISTVSISAAQALENLKNYTSAREGDRTVMDVLIPFIGTLKESLDFTGAVGMAREKAEQTKNMKAKFGRATYVGDDMGSERSAIPDPGAYAAGVWLGGLLEGFKGS</sequence>
<name>A0A6A6EIW8_9PEZI</name>
<evidence type="ECO:0000256" key="1">
    <source>
        <dbReference type="ARBA" id="ARBA00003264"/>
    </source>
</evidence>
<feature type="active site" description="Tele-hemiaminal-histidine intermediate" evidence="11">
    <location>
        <position position="219"/>
    </location>
</feature>
<evidence type="ECO:0000256" key="7">
    <source>
        <dbReference type="ARBA" id="ARBA00022798"/>
    </source>
</evidence>
<dbReference type="EMBL" id="ML994619">
    <property type="protein sequence ID" value="KAF2190080.1"/>
    <property type="molecule type" value="Genomic_DNA"/>
</dbReference>
<dbReference type="SUPFAM" id="SSF82549">
    <property type="entry name" value="DAK1/DegV-like"/>
    <property type="match status" value="1"/>
</dbReference>
<evidence type="ECO:0000256" key="3">
    <source>
        <dbReference type="ARBA" id="ARBA00008757"/>
    </source>
</evidence>
<dbReference type="InterPro" id="IPR004006">
    <property type="entry name" value="DhaK_dom"/>
</dbReference>
<dbReference type="PROSITE" id="PS51481">
    <property type="entry name" value="DHAK"/>
    <property type="match status" value="1"/>
</dbReference>
<keyword evidence="4" id="KW-0808">Transferase</keyword>
<proteinExistence type="inferred from homology"/>
<evidence type="ECO:0000259" key="15">
    <source>
        <dbReference type="PROSITE" id="PS51481"/>
    </source>
</evidence>
<dbReference type="InterPro" id="IPR012734">
    <property type="entry name" value="DhaK_ATP"/>
</dbReference>
<keyword evidence="8" id="KW-0067">ATP-binding</keyword>